<gene>
    <name evidence="1" type="ORF">SAMN05428964_101548</name>
</gene>
<dbReference type="AlphaFoldDB" id="A0A285RDG9"/>
<name>A0A285RDG9_9PROT</name>
<sequence length="56" mass="6488">MCHNDLKSKLHLLTAVSGDVSADVIARMNFARKFVKLLPSMFMLRETHFYRGHHDT</sequence>
<organism evidence="1 2">
    <name type="scientific">Thalassospira xiamenensis</name>
    <dbReference type="NCBI Taxonomy" id="220697"/>
    <lineage>
        <taxon>Bacteria</taxon>
        <taxon>Pseudomonadati</taxon>
        <taxon>Pseudomonadota</taxon>
        <taxon>Alphaproteobacteria</taxon>
        <taxon>Rhodospirillales</taxon>
        <taxon>Thalassospiraceae</taxon>
        <taxon>Thalassospira</taxon>
    </lineage>
</organism>
<evidence type="ECO:0000313" key="1">
    <source>
        <dbReference type="EMBL" id="SOB92156.1"/>
    </source>
</evidence>
<dbReference type="EMBL" id="OBMM01000001">
    <property type="protein sequence ID" value="SOB92156.1"/>
    <property type="molecule type" value="Genomic_DNA"/>
</dbReference>
<accession>A0A285RDG9</accession>
<protein>
    <submittedName>
        <fullName evidence="1">Uncharacterized protein</fullName>
    </submittedName>
</protein>
<reference evidence="1 2" key="1">
    <citation type="submission" date="2017-08" db="EMBL/GenBank/DDBJ databases">
        <authorList>
            <person name="de Groot N.N."/>
        </authorList>
    </citation>
    <scope>NUCLEOTIDE SEQUENCE [LARGE SCALE GENOMIC DNA]</scope>
    <source>
        <strain evidence="1 2">USBA 78</strain>
    </source>
</reference>
<proteinExistence type="predicted"/>
<evidence type="ECO:0000313" key="2">
    <source>
        <dbReference type="Proteomes" id="UP000219068"/>
    </source>
</evidence>
<dbReference type="Proteomes" id="UP000219068">
    <property type="component" value="Unassembled WGS sequence"/>
</dbReference>